<keyword evidence="3" id="KW-1185">Reference proteome</keyword>
<dbReference type="EMBL" id="BAABHS010000032">
    <property type="protein sequence ID" value="GAA4986904.1"/>
    <property type="molecule type" value="Genomic_DNA"/>
</dbReference>
<accession>A0ABP9I3E4</accession>
<dbReference type="Proteomes" id="UP001500466">
    <property type="component" value="Unassembled WGS sequence"/>
</dbReference>
<dbReference type="RefSeq" id="WP_345679538.1">
    <property type="nucleotide sequence ID" value="NZ_BAABHS010000032.1"/>
</dbReference>
<feature type="region of interest" description="Disordered" evidence="1">
    <location>
        <begin position="138"/>
        <end position="172"/>
    </location>
</feature>
<reference evidence="3" key="1">
    <citation type="journal article" date="2019" name="Int. J. Syst. Evol. Microbiol.">
        <title>The Global Catalogue of Microorganisms (GCM) 10K type strain sequencing project: providing services to taxonomists for standard genome sequencing and annotation.</title>
        <authorList>
            <consortium name="The Broad Institute Genomics Platform"/>
            <consortium name="The Broad Institute Genome Sequencing Center for Infectious Disease"/>
            <person name="Wu L."/>
            <person name="Ma J."/>
        </authorList>
    </citation>
    <scope>NUCLEOTIDE SEQUENCE [LARGE SCALE GENOMIC DNA]</scope>
    <source>
        <strain evidence="3">JCM 17986</strain>
    </source>
</reference>
<sequence length="172" mass="18371">MYATHTPPFASPPEPPPAAFDVVLPDALGHPALGFRDGTWFRIGHAHPPLPVAARNAILGHPDAAGPIVQIMCWWMREHPGDRHAVDLATELALLVGDMSRSIPTPRMPVDNLPAPRDIREPWAGFREAPARPAEIAAAAAPERGALPAGPEALRPAVRALPPAPPARSGRW</sequence>
<protein>
    <submittedName>
        <fullName evidence="2">Uncharacterized protein</fullName>
    </submittedName>
</protein>
<organism evidence="2 3">
    <name type="scientific">Yinghuangia aomiensis</name>
    <dbReference type="NCBI Taxonomy" id="676205"/>
    <lineage>
        <taxon>Bacteria</taxon>
        <taxon>Bacillati</taxon>
        <taxon>Actinomycetota</taxon>
        <taxon>Actinomycetes</taxon>
        <taxon>Kitasatosporales</taxon>
        <taxon>Streptomycetaceae</taxon>
        <taxon>Yinghuangia</taxon>
    </lineage>
</organism>
<gene>
    <name evidence="2" type="ORF">GCM10023205_66980</name>
</gene>
<evidence type="ECO:0000256" key="1">
    <source>
        <dbReference type="SAM" id="MobiDB-lite"/>
    </source>
</evidence>
<evidence type="ECO:0000313" key="2">
    <source>
        <dbReference type="EMBL" id="GAA4986904.1"/>
    </source>
</evidence>
<evidence type="ECO:0000313" key="3">
    <source>
        <dbReference type="Proteomes" id="UP001500466"/>
    </source>
</evidence>
<name>A0ABP9I3E4_9ACTN</name>
<proteinExistence type="predicted"/>
<feature type="compositionally biased region" description="Low complexity" evidence="1">
    <location>
        <begin position="138"/>
        <end position="161"/>
    </location>
</feature>
<comment type="caution">
    <text evidence="2">The sequence shown here is derived from an EMBL/GenBank/DDBJ whole genome shotgun (WGS) entry which is preliminary data.</text>
</comment>